<evidence type="ECO:0000313" key="1">
    <source>
        <dbReference type="EMBL" id="RNL83493.1"/>
    </source>
</evidence>
<gene>
    <name evidence="1" type="ORF">EFW17_15960</name>
</gene>
<dbReference type="EMBL" id="RJMB01000016">
    <property type="protein sequence ID" value="RNL83493.1"/>
    <property type="molecule type" value="Genomic_DNA"/>
</dbReference>
<sequence length="137" mass="15294">MDVDDDIDATVEVNQLRQTESGGYTSLTWSLQNNESKDIDIIEFKNETYTYGIKGKTEAAGVALVDEEKGVRYYPLKDSSEEEVCLCSGAERTSTFQNSVSDGEKATYWSAFNLPEDVSTVTVDIPKFEPIEDVQIE</sequence>
<organism evidence="1 2">
    <name type="scientific">Halostreptopolyspora alba</name>
    <dbReference type="NCBI Taxonomy" id="2487137"/>
    <lineage>
        <taxon>Bacteria</taxon>
        <taxon>Bacillati</taxon>
        <taxon>Actinomycetota</taxon>
        <taxon>Actinomycetes</taxon>
        <taxon>Streptosporangiales</taxon>
        <taxon>Nocardiopsidaceae</taxon>
        <taxon>Halostreptopolyspora</taxon>
    </lineage>
</organism>
<dbReference type="AlphaFoldDB" id="A0A3N0E6P6"/>
<comment type="caution">
    <text evidence="1">The sequence shown here is derived from an EMBL/GenBank/DDBJ whole genome shotgun (WGS) entry which is preliminary data.</text>
</comment>
<name>A0A3N0E6P6_9ACTN</name>
<protein>
    <recommendedName>
        <fullName evidence="3">DUF5067 domain-containing protein</fullName>
    </recommendedName>
</protein>
<keyword evidence="2" id="KW-1185">Reference proteome</keyword>
<proteinExistence type="predicted"/>
<evidence type="ECO:0000313" key="2">
    <source>
        <dbReference type="Proteomes" id="UP000269198"/>
    </source>
</evidence>
<accession>A0A3N0E6P6</accession>
<reference evidence="1 2" key="1">
    <citation type="submission" date="2018-11" db="EMBL/GenBank/DDBJ databases">
        <title>The genome draft of YIM 96095.</title>
        <authorList>
            <person name="Tang S.-K."/>
            <person name="Chunyu W.-X."/>
            <person name="Feng Y.-Z."/>
        </authorList>
    </citation>
    <scope>NUCLEOTIDE SEQUENCE [LARGE SCALE GENOMIC DNA]</scope>
    <source>
        <strain evidence="1 2">YIM 96095</strain>
    </source>
</reference>
<evidence type="ECO:0008006" key="3">
    <source>
        <dbReference type="Google" id="ProtNLM"/>
    </source>
</evidence>
<dbReference type="Proteomes" id="UP000269198">
    <property type="component" value="Unassembled WGS sequence"/>
</dbReference>